<name>A0A8H7TCZ0_9HELO</name>
<organism evidence="2 3">
    <name type="scientific">Cadophora malorum</name>
    <dbReference type="NCBI Taxonomy" id="108018"/>
    <lineage>
        <taxon>Eukaryota</taxon>
        <taxon>Fungi</taxon>
        <taxon>Dikarya</taxon>
        <taxon>Ascomycota</taxon>
        <taxon>Pezizomycotina</taxon>
        <taxon>Leotiomycetes</taxon>
        <taxon>Helotiales</taxon>
        <taxon>Ploettnerulaceae</taxon>
        <taxon>Cadophora</taxon>
    </lineage>
</organism>
<accession>A0A8H7TCZ0</accession>
<reference evidence="2" key="1">
    <citation type="submission" date="2021-02" db="EMBL/GenBank/DDBJ databases">
        <title>Genome sequence Cadophora malorum strain M34.</title>
        <authorList>
            <person name="Stefanovic E."/>
            <person name="Vu D."/>
            <person name="Scully C."/>
            <person name="Dijksterhuis J."/>
            <person name="Roader J."/>
            <person name="Houbraken J."/>
        </authorList>
    </citation>
    <scope>NUCLEOTIDE SEQUENCE</scope>
    <source>
        <strain evidence="2">M34</strain>
    </source>
</reference>
<sequence length="163" mass="19506">MPSEVESSTDDGANLQGLGLHLSDEHWHSFSRLETPIEPSQHRVVRAGLRLTNSIINHLPRSYNTERAKGEHSWWSSDSSESENEESDTDPEPEEYLEETMEQRLERHRRYFQGETLMRCLKDEESRYHEWMDALFYENLCHEVQHKVDETRRQDVVRAYWRM</sequence>
<dbReference type="Proteomes" id="UP000664132">
    <property type="component" value="Unassembled WGS sequence"/>
</dbReference>
<gene>
    <name evidence="2" type="ORF">IFR04_009645</name>
</gene>
<protein>
    <submittedName>
        <fullName evidence="2">Uncharacterized protein</fullName>
    </submittedName>
</protein>
<dbReference type="AlphaFoldDB" id="A0A8H7TCZ0"/>
<evidence type="ECO:0000256" key="1">
    <source>
        <dbReference type="SAM" id="MobiDB-lite"/>
    </source>
</evidence>
<feature type="compositionally biased region" description="Acidic residues" evidence="1">
    <location>
        <begin position="80"/>
        <end position="98"/>
    </location>
</feature>
<proteinExistence type="predicted"/>
<feature type="region of interest" description="Disordered" evidence="1">
    <location>
        <begin position="60"/>
        <end position="98"/>
    </location>
</feature>
<keyword evidence="3" id="KW-1185">Reference proteome</keyword>
<dbReference type="OrthoDB" id="3553768at2759"/>
<evidence type="ECO:0000313" key="2">
    <source>
        <dbReference type="EMBL" id="KAG4417196.1"/>
    </source>
</evidence>
<dbReference type="EMBL" id="JAFJYH010000161">
    <property type="protein sequence ID" value="KAG4417196.1"/>
    <property type="molecule type" value="Genomic_DNA"/>
</dbReference>
<comment type="caution">
    <text evidence="2">The sequence shown here is derived from an EMBL/GenBank/DDBJ whole genome shotgun (WGS) entry which is preliminary data.</text>
</comment>
<evidence type="ECO:0000313" key="3">
    <source>
        <dbReference type="Proteomes" id="UP000664132"/>
    </source>
</evidence>